<name>A0A2J6TCA9_9HELO</name>
<evidence type="ECO:0000256" key="1">
    <source>
        <dbReference type="SAM" id="Coils"/>
    </source>
</evidence>
<dbReference type="GeneID" id="36594851"/>
<feature type="compositionally biased region" description="Polar residues" evidence="2">
    <location>
        <begin position="270"/>
        <end position="294"/>
    </location>
</feature>
<keyword evidence="4" id="KW-1185">Reference proteome</keyword>
<feature type="region of interest" description="Disordered" evidence="2">
    <location>
        <begin position="423"/>
        <end position="460"/>
    </location>
</feature>
<dbReference type="EMBL" id="KZ613788">
    <property type="protein sequence ID" value="PMD60656.1"/>
    <property type="molecule type" value="Genomic_DNA"/>
</dbReference>
<proteinExistence type="predicted"/>
<evidence type="ECO:0000313" key="3">
    <source>
        <dbReference type="EMBL" id="PMD60656.1"/>
    </source>
</evidence>
<evidence type="ECO:0000313" key="4">
    <source>
        <dbReference type="Proteomes" id="UP000235371"/>
    </source>
</evidence>
<dbReference type="InParanoid" id="A0A2J6TCA9"/>
<protein>
    <submittedName>
        <fullName evidence="3">Uncharacterized protein</fullName>
    </submittedName>
</protein>
<feature type="region of interest" description="Disordered" evidence="2">
    <location>
        <begin position="261"/>
        <end position="302"/>
    </location>
</feature>
<gene>
    <name evidence="3" type="ORF">K444DRAFT_663045</name>
</gene>
<dbReference type="OrthoDB" id="10328778at2759"/>
<feature type="compositionally biased region" description="Basic and acidic residues" evidence="2">
    <location>
        <begin position="352"/>
        <end position="381"/>
    </location>
</feature>
<feature type="compositionally biased region" description="Basic and acidic residues" evidence="2">
    <location>
        <begin position="425"/>
        <end position="440"/>
    </location>
</feature>
<evidence type="ECO:0000256" key="2">
    <source>
        <dbReference type="SAM" id="MobiDB-lite"/>
    </source>
</evidence>
<dbReference type="AlphaFoldDB" id="A0A2J6TCA9"/>
<dbReference type="Proteomes" id="UP000235371">
    <property type="component" value="Unassembled WGS sequence"/>
</dbReference>
<feature type="region of interest" description="Disordered" evidence="2">
    <location>
        <begin position="352"/>
        <end position="407"/>
    </location>
</feature>
<feature type="coiled-coil region" evidence="1">
    <location>
        <begin position="135"/>
        <end position="162"/>
    </location>
</feature>
<accession>A0A2J6TCA9</accession>
<organism evidence="3 4">
    <name type="scientific">Hyaloscypha bicolor E</name>
    <dbReference type="NCBI Taxonomy" id="1095630"/>
    <lineage>
        <taxon>Eukaryota</taxon>
        <taxon>Fungi</taxon>
        <taxon>Dikarya</taxon>
        <taxon>Ascomycota</taxon>
        <taxon>Pezizomycotina</taxon>
        <taxon>Leotiomycetes</taxon>
        <taxon>Helotiales</taxon>
        <taxon>Hyaloscyphaceae</taxon>
        <taxon>Hyaloscypha</taxon>
        <taxon>Hyaloscypha bicolor</taxon>
    </lineage>
</organism>
<keyword evidence="1" id="KW-0175">Coiled coil</keyword>
<reference evidence="3 4" key="1">
    <citation type="submission" date="2016-04" db="EMBL/GenBank/DDBJ databases">
        <title>A degradative enzymes factory behind the ericoid mycorrhizal symbiosis.</title>
        <authorList>
            <consortium name="DOE Joint Genome Institute"/>
            <person name="Martino E."/>
            <person name="Morin E."/>
            <person name="Grelet G."/>
            <person name="Kuo A."/>
            <person name="Kohler A."/>
            <person name="Daghino S."/>
            <person name="Barry K."/>
            <person name="Choi C."/>
            <person name="Cichocki N."/>
            <person name="Clum A."/>
            <person name="Copeland A."/>
            <person name="Hainaut M."/>
            <person name="Haridas S."/>
            <person name="Labutti K."/>
            <person name="Lindquist E."/>
            <person name="Lipzen A."/>
            <person name="Khouja H.-R."/>
            <person name="Murat C."/>
            <person name="Ohm R."/>
            <person name="Olson A."/>
            <person name="Spatafora J."/>
            <person name="Veneault-Fourrey C."/>
            <person name="Henrissat B."/>
            <person name="Grigoriev I."/>
            <person name="Martin F."/>
            <person name="Perotto S."/>
        </authorList>
    </citation>
    <scope>NUCLEOTIDE SEQUENCE [LARGE SCALE GENOMIC DNA]</scope>
    <source>
        <strain evidence="3 4">E</strain>
    </source>
</reference>
<dbReference type="RefSeq" id="XP_024737560.1">
    <property type="nucleotide sequence ID" value="XM_024886774.1"/>
</dbReference>
<feature type="compositionally biased region" description="Low complexity" evidence="2">
    <location>
        <begin position="389"/>
        <end position="403"/>
    </location>
</feature>
<sequence length="479" mass="55429">MNTLQIYSTARQMAHRRFQDEAIITLRQPLPPSGFIGFTSFNPSYLAYRRSLEEREINRRRLQEEKDINVKHPLPQVIMDEIPLNEMYDNLQKEHARQQSQPESVIKINATAAQIAHRRLQEAIHTQQPKPRHHHTNWARRLEKIENQARDAELKQEQQNQTAYRDLHGLYREEAVGQLEVRAACFEGARRGRTRYIEWLLQQFTGQQDQLNEIGYENERLQQLVSTQENGLNEQDYEIEGLQQMVATQQNELNGKARENERLQRDNESLQRQLSEQTQLNNTVNEDQKSTNQGPKVGKDRRLSPAEEYLKLRDEWVLDGEAGYGIYMRQKTLHMQTVTVGNLQEKIKELKSARRKEKKIEEQKEVEESSSRQWEQLREADLAYDGDSEPSNSVSSKSDSNNSGAAVSTAANLNDSLTTSITVPEIKDTKAELSDNEAKIPMRYKSKRPAGEDRKPQQTGYVSRLTMKLSDIVSYPVGT</sequence>